<comment type="similarity">
    <text evidence="1 6">Belongs to the protein prenyltransferase subunit alpha family.</text>
</comment>
<dbReference type="AlphaFoldDB" id="A0A2A9P3C4"/>
<reference evidence="7 8" key="1">
    <citation type="journal article" date="2015" name="BMC Genomics">
        <title>Gene expression during zombie ant biting behavior reflects the complexity underlying fungal parasitic behavioral manipulation.</title>
        <authorList>
            <person name="de Bekker C."/>
            <person name="Ohm R.A."/>
            <person name="Loreto R.G."/>
            <person name="Sebastian A."/>
            <person name="Albert I."/>
            <person name="Merrow M."/>
            <person name="Brachmann A."/>
            <person name="Hughes D.P."/>
        </authorList>
    </citation>
    <scope>NUCLEOTIDE SEQUENCE [LARGE SCALE GENOMIC DNA]</scope>
    <source>
        <strain evidence="7 8">SC16a</strain>
    </source>
</reference>
<gene>
    <name evidence="7" type="ORF">XA68_18407</name>
</gene>
<dbReference type="OrthoDB" id="1658at2759"/>
<dbReference type="GO" id="GO:0005968">
    <property type="term" value="C:Rab-protein geranylgeranyltransferase complex"/>
    <property type="evidence" value="ECO:0007669"/>
    <property type="project" value="TreeGrafter"/>
</dbReference>
<dbReference type="PANTHER" id="PTHR11129:SF2">
    <property type="entry name" value="GERANYLGERANYL TRANSFERASE TYPE-2 SUBUNIT ALPHA"/>
    <property type="match status" value="1"/>
</dbReference>
<protein>
    <recommendedName>
        <fullName evidence="6">Geranylgeranyl transferase type-2 subunit alpha</fullName>
        <ecNumber evidence="6">2.5.1.60</ecNumber>
    </recommendedName>
    <alternativeName>
        <fullName evidence="6">Geranylgeranyl transferase type II subunit alpha</fullName>
    </alternativeName>
</protein>
<evidence type="ECO:0000256" key="5">
    <source>
        <dbReference type="ARBA" id="ARBA00047658"/>
    </source>
</evidence>
<dbReference type="PANTHER" id="PTHR11129">
    <property type="entry name" value="PROTEIN FARNESYLTRANSFERASE ALPHA SUBUNIT/RAB GERANYLGERANYL TRANSFERASE ALPHA SUBUNIT"/>
    <property type="match status" value="1"/>
</dbReference>
<evidence type="ECO:0000256" key="4">
    <source>
        <dbReference type="ARBA" id="ARBA00022737"/>
    </source>
</evidence>
<evidence type="ECO:0000256" key="6">
    <source>
        <dbReference type="RuleBase" id="RU367120"/>
    </source>
</evidence>
<keyword evidence="3 6" id="KW-0808">Transferase</keyword>
<evidence type="ECO:0000256" key="1">
    <source>
        <dbReference type="ARBA" id="ARBA00006734"/>
    </source>
</evidence>
<dbReference type="EC" id="2.5.1.60" evidence="6"/>
<comment type="caution">
    <text evidence="7">The sequence shown here is derived from an EMBL/GenBank/DDBJ whole genome shotgun (WGS) entry which is preliminary data.</text>
</comment>
<reference evidence="7 8" key="2">
    <citation type="journal article" date="2017" name="Sci. Rep.">
        <title>Ant-infecting Ophiocordyceps genomes reveal a high diversity of potential behavioral manipulation genes and a possible major role for enterotoxins.</title>
        <authorList>
            <person name="de Bekker C."/>
            <person name="Ohm R.A."/>
            <person name="Evans H.C."/>
            <person name="Brachmann A."/>
            <person name="Hughes D.P."/>
        </authorList>
    </citation>
    <scope>NUCLEOTIDE SEQUENCE [LARGE SCALE GENOMIC DNA]</scope>
    <source>
        <strain evidence="7 8">SC16a</strain>
    </source>
</reference>
<dbReference type="GO" id="GO:0097354">
    <property type="term" value="P:prenylation"/>
    <property type="evidence" value="ECO:0007669"/>
    <property type="project" value="UniProtKB-UniRule"/>
</dbReference>
<dbReference type="SUPFAM" id="SSF48439">
    <property type="entry name" value="Protein prenylyltransferase"/>
    <property type="match status" value="1"/>
</dbReference>
<keyword evidence="2 6" id="KW-0637">Prenyltransferase</keyword>
<dbReference type="EMBL" id="LAZP02000945">
    <property type="protein sequence ID" value="PFH55400.1"/>
    <property type="molecule type" value="Genomic_DNA"/>
</dbReference>
<evidence type="ECO:0000313" key="7">
    <source>
        <dbReference type="EMBL" id="PFH55400.1"/>
    </source>
</evidence>
<comment type="function">
    <text evidence="6">Catalyzes the transfer of a geranyl-geranyl moiety from geranyl-geranyl pyrophosphate to cysteines occuring in specific C-terminal amino acid sequences.</text>
</comment>
<keyword evidence="4" id="KW-0677">Repeat</keyword>
<organism evidence="7 8">
    <name type="scientific">Ophiocordyceps unilateralis</name>
    <name type="common">Zombie-ant fungus</name>
    <name type="synonym">Torrubia unilateralis</name>
    <dbReference type="NCBI Taxonomy" id="268505"/>
    <lineage>
        <taxon>Eukaryota</taxon>
        <taxon>Fungi</taxon>
        <taxon>Dikarya</taxon>
        <taxon>Ascomycota</taxon>
        <taxon>Pezizomycotina</taxon>
        <taxon>Sordariomycetes</taxon>
        <taxon>Hypocreomycetidae</taxon>
        <taxon>Hypocreales</taxon>
        <taxon>Ophiocordycipitaceae</taxon>
        <taxon>Ophiocordyceps</taxon>
    </lineage>
</organism>
<dbReference type="Proteomes" id="UP000037136">
    <property type="component" value="Unassembled WGS sequence"/>
</dbReference>
<dbReference type="GO" id="GO:0004663">
    <property type="term" value="F:Rab geranylgeranyltransferase activity"/>
    <property type="evidence" value="ECO:0007669"/>
    <property type="project" value="UniProtKB-UniRule"/>
</dbReference>
<dbReference type="Pfam" id="PF01239">
    <property type="entry name" value="PPTA"/>
    <property type="match status" value="5"/>
</dbReference>
<dbReference type="PROSITE" id="PS51147">
    <property type="entry name" value="PFTA"/>
    <property type="match status" value="4"/>
</dbReference>
<name>A0A2A9P3C4_OPHUN</name>
<accession>A0A2A9P3C4</accession>
<proteinExistence type="inferred from homology"/>
<evidence type="ECO:0000256" key="2">
    <source>
        <dbReference type="ARBA" id="ARBA00022602"/>
    </source>
</evidence>
<keyword evidence="8" id="KW-1185">Reference proteome</keyword>
<dbReference type="STRING" id="268505.A0A2A9P3C4"/>
<comment type="catalytic activity">
    <reaction evidence="5 6">
        <text>geranylgeranyl diphosphate + L-cysteinyl-[protein] = S-geranylgeranyl-L-cysteinyl-[protein] + diphosphate</text>
        <dbReference type="Rhea" id="RHEA:21240"/>
        <dbReference type="Rhea" id="RHEA-COMP:10131"/>
        <dbReference type="Rhea" id="RHEA-COMP:11537"/>
        <dbReference type="ChEBI" id="CHEBI:29950"/>
        <dbReference type="ChEBI" id="CHEBI:33019"/>
        <dbReference type="ChEBI" id="CHEBI:57533"/>
        <dbReference type="ChEBI" id="CHEBI:86021"/>
        <dbReference type="EC" id="2.5.1.60"/>
    </reaction>
</comment>
<dbReference type="Gene3D" id="1.25.40.120">
    <property type="entry name" value="Protein prenylyltransferase"/>
    <property type="match status" value="1"/>
</dbReference>
<evidence type="ECO:0000256" key="3">
    <source>
        <dbReference type="ARBA" id="ARBA00022679"/>
    </source>
</evidence>
<sequence>MSSHGVARTARHRTEKQRDEAIKDIRAYRSLENQIRSKLSHSAADQQFDRNTFELSTQLLQRNPEYYTIWNVRRRCLALTILSTSSESEGNGSWTTSCSINWSDDGCILQHELDFITALIKEHPKCYWIWKYRLWILNQATARLPIEAARSVWENELALISKILHRDRRNFHAWGFRRHAIAQLESAALKGKSMVESEFEYTTKSIRLDLSNFSAWHNRSQLIPRLLRERKSGNEARKIFLEAELDVVRDALNVGPDDQSLWYYHKYLIFNLVGLNNDQTIAPQLSVADRKLYLLTEIGNIRELAEDYAGIKWIWEALVDYTITVTELEDKPMKTQERTDLVYWLEMLRILDPHAHAGASLPYDAKPFGDNNEAWKSCSGVAAGLVDACVNPNCYVAGGERGQSSPGFGEFKPFSN</sequence>
<dbReference type="InterPro" id="IPR002088">
    <property type="entry name" value="Prenyl_trans_a"/>
</dbReference>
<evidence type="ECO:0000313" key="8">
    <source>
        <dbReference type="Proteomes" id="UP000037136"/>
    </source>
</evidence>